<sequence length="200" mass="22416">MSSRHRHKRSRARDSHREASPPKKKKSAEKQDKLDAILASLIELKSDITACNSRISDMEVKNALYEAAFSPLNRFTDHEENSIDDQLSVMAGNDLSSLDGINGETQSLNPAIKPPDMVIKPPDMAILIATKNLSYDQVWDILEEQAKPAVDALVAPTLDLSVINQIPHQNKKFVQERDKELSVIESTRYTKRYGSPMFAS</sequence>
<dbReference type="Proteomes" id="UP001152795">
    <property type="component" value="Unassembled WGS sequence"/>
</dbReference>
<dbReference type="EMBL" id="CACRXK020012258">
    <property type="protein sequence ID" value="CAB4022991.1"/>
    <property type="molecule type" value="Genomic_DNA"/>
</dbReference>
<evidence type="ECO:0000313" key="2">
    <source>
        <dbReference type="EMBL" id="CAB4022991.1"/>
    </source>
</evidence>
<evidence type="ECO:0000313" key="3">
    <source>
        <dbReference type="Proteomes" id="UP001152795"/>
    </source>
</evidence>
<name>A0A7D9J6E5_PARCT</name>
<evidence type="ECO:0000256" key="1">
    <source>
        <dbReference type="SAM" id="MobiDB-lite"/>
    </source>
</evidence>
<feature type="compositionally biased region" description="Basic and acidic residues" evidence="1">
    <location>
        <begin position="12"/>
        <end position="21"/>
    </location>
</feature>
<reference evidence="2" key="1">
    <citation type="submission" date="2020-04" db="EMBL/GenBank/DDBJ databases">
        <authorList>
            <person name="Alioto T."/>
            <person name="Alioto T."/>
            <person name="Gomez Garrido J."/>
        </authorList>
    </citation>
    <scope>NUCLEOTIDE SEQUENCE</scope>
    <source>
        <strain evidence="2">A484AB</strain>
    </source>
</reference>
<feature type="compositionally biased region" description="Basic residues" evidence="1">
    <location>
        <begin position="1"/>
        <end position="11"/>
    </location>
</feature>
<dbReference type="OrthoDB" id="9050231at2759"/>
<organism evidence="2 3">
    <name type="scientific">Paramuricea clavata</name>
    <name type="common">Red gorgonian</name>
    <name type="synonym">Violescent sea-whip</name>
    <dbReference type="NCBI Taxonomy" id="317549"/>
    <lineage>
        <taxon>Eukaryota</taxon>
        <taxon>Metazoa</taxon>
        <taxon>Cnidaria</taxon>
        <taxon>Anthozoa</taxon>
        <taxon>Octocorallia</taxon>
        <taxon>Malacalcyonacea</taxon>
        <taxon>Plexauridae</taxon>
        <taxon>Paramuricea</taxon>
    </lineage>
</organism>
<accession>A0A7D9J6E5</accession>
<comment type="caution">
    <text evidence="2">The sequence shown here is derived from an EMBL/GenBank/DDBJ whole genome shotgun (WGS) entry which is preliminary data.</text>
</comment>
<keyword evidence="3" id="KW-1185">Reference proteome</keyword>
<gene>
    <name evidence="2" type="ORF">PACLA_8A023327</name>
</gene>
<protein>
    <submittedName>
        <fullName evidence="2">Uncharacterized protein</fullName>
    </submittedName>
</protein>
<dbReference type="AlphaFoldDB" id="A0A7D9J6E5"/>
<proteinExistence type="predicted"/>
<feature type="region of interest" description="Disordered" evidence="1">
    <location>
        <begin position="1"/>
        <end position="32"/>
    </location>
</feature>